<protein>
    <submittedName>
        <fullName evidence="1">Uncharacterized protein</fullName>
    </submittedName>
</protein>
<organism evidence="1 2">
    <name type="scientific">Ramazzottius varieornatus</name>
    <name type="common">Water bear</name>
    <name type="synonym">Tardigrade</name>
    <dbReference type="NCBI Taxonomy" id="947166"/>
    <lineage>
        <taxon>Eukaryota</taxon>
        <taxon>Metazoa</taxon>
        <taxon>Ecdysozoa</taxon>
        <taxon>Tardigrada</taxon>
        <taxon>Eutardigrada</taxon>
        <taxon>Parachela</taxon>
        <taxon>Hypsibioidea</taxon>
        <taxon>Ramazzottiidae</taxon>
        <taxon>Ramazzottius</taxon>
    </lineage>
</organism>
<accession>A0A1D1V6Y4</accession>
<evidence type="ECO:0000313" key="2">
    <source>
        <dbReference type="Proteomes" id="UP000186922"/>
    </source>
</evidence>
<sequence length="79" mass="8761">MEKFRGKKYSIEVDSSPIAKKHFFAVLLIPEKSGKGELVRLEFPKSVTGQTTGDTVKSVMLEYRLDAGNVWPSSETAQA</sequence>
<name>A0A1D1V6Y4_RAMVA</name>
<dbReference type="EMBL" id="BDGG01000003">
    <property type="protein sequence ID" value="GAU95427.1"/>
    <property type="molecule type" value="Genomic_DNA"/>
</dbReference>
<comment type="caution">
    <text evidence="1">The sequence shown here is derived from an EMBL/GenBank/DDBJ whole genome shotgun (WGS) entry which is preliminary data.</text>
</comment>
<evidence type="ECO:0000313" key="1">
    <source>
        <dbReference type="EMBL" id="GAU95427.1"/>
    </source>
</evidence>
<gene>
    <name evidence="1" type="primary">RvY_07046-1</name>
    <name evidence="1" type="synonym">RvY_07046.1</name>
    <name evidence="1" type="ORF">RvY_07046</name>
</gene>
<keyword evidence="2" id="KW-1185">Reference proteome</keyword>
<reference evidence="1 2" key="1">
    <citation type="journal article" date="2016" name="Nat. Commun.">
        <title>Extremotolerant tardigrade genome and improved radiotolerance of human cultured cells by tardigrade-unique protein.</title>
        <authorList>
            <person name="Hashimoto T."/>
            <person name="Horikawa D.D."/>
            <person name="Saito Y."/>
            <person name="Kuwahara H."/>
            <person name="Kozuka-Hata H."/>
            <person name="Shin-I T."/>
            <person name="Minakuchi Y."/>
            <person name="Ohishi K."/>
            <person name="Motoyama A."/>
            <person name="Aizu T."/>
            <person name="Enomoto A."/>
            <person name="Kondo K."/>
            <person name="Tanaka S."/>
            <person name="Hara Y."/>
            <person name="Koshikawa S."/>
            <person name="Sagara H."/>
            <person name="Miura T."/>
            <person name="Yokobori S."/>
            <person name="Miyagawa K."/>
            <person name="Suzuki Y."/>
            <person name="Kubo T."/>
            <person name="Oyama M."/>
            <person name="Kohara Y."/>
            <person name="Fujiyama A."/>
            <person name="Arakawa K."/>
            <person name="Katayama T."/>
            <person name="Toyoda A."/>
            <person name="Kunieda T."/>
        </authorList>
    </citation>
    <scope>NUCLEOTIDE SEQUENCE [LARGE SCALE GENOMIC DNA]</scope>
    <source>
        <strain evidence="1 2">YOKOZUNA-1</strain>
    </source>
</reference>
<proteinExistence type="predicted"/>
<dbReference type="Proteomes" id="UP000186922">
    <property type="component" value="Unassembled WGS sequence"/>
</dbReference>
<dbReference type="AlphaFoldDB" id="A0A1D1V6Y4"/>